<dbReference type="PANTHER" id="PTHR24188:SF29">
    <property type="entry name" value="GH09064P"/>
    <property type="match status" value="1"/>
</dbReference>
<dbReference type="EnsemblMetazoa" id="AALFPA23_007744.R10370">
    <property type="protein sequence ID" value="AALFPA23_007744.P10370"/>
    <property type="gene ID" value="AALFPA23_007744"/>
</dbReference>
<reference evidence="5" key="2">
    <citation type="submission" date="2025-05" db="UniProtKB">
        <authorList>
            <consortium name="EnsemblMetazoa"/>
        </authorList>
    </citation>
    <scope>IDENTIFICATION</scope>
    <source>
        <strain evidence="5">Foshan</strain>
    </source>
</reference>
<feature type="repeat" description="ANK" evidence="3">
    <location>
        <begin position="1398"/>
        <end position="1430"/>
    </location>
</feature>
<feature type="repeat" description="ANK" evidence="3">
    <location>
        <begin position="1827"/>
        <end position="1859"/>
    </location>
</feature>
<name>A0ABM1YC13_AEDAL</name>
<evidence type="ECO:0000313" key="5">
    <source>
        <dbReference type="EnsemblMetazoa" id="AALFPA23_007744.P10370"/>
    </source>
</evidence>
<feature type="repeat" description="ANK" evidence="3">
    <location>
        <begin position="1662"/>
        <end position="1694"/>
    </location>
</feature>
<feature type="repeat" description="ANK" evidence="3">
    <location>
        <begin position="1629"/>
        <end position="1661"/>
    </location>
</feature>
<dbReference type="PROSITE" id="PS50297">
    <property type="entry name" value="ANK_REP_REGION"/>
    <property type="match status" value="31"/>
</dbReference>
<feature type="repeat" description="ANK" evidence="3">
    <location>
        <begin position="1959"/>
        <end position="1991"/>
    </location>
</feature>
<keyword evidence="2 3" id="KW-0040">ANK repeat</keyword>
<dbReference type="SUPFAM" id="SSF52540">
    <property type="entry name" value="P-loop containing nucleoside triphosphate hydrolases"/>
    <property type="match status" value="1"/>
</dbReference>
<dbReference type="Pfam" id="PF00023">
    <property type="entry name" value="Ank"/>
    <property type="match status" value="10"/>
</dbReference>
<feature type="repeat" description="ANK" evidence="3">
    <location>
        <begin position="1695"/>
        <end position="1727"/>
    </location>
</feature>
<feature type="repeat" description="ANK" evidence="3">
    <location>
        <begin position="1728"/>
        <end position="1760"/>
    </location>
</feature>
<feature type="repeat" description="ANK" evidence="3">
    <location>
        <begin position="1233"/>
        <end position="1265"/>
    </location>
</feature>
<dbReference type="GeneID" id="115263414"/>
<sequence length="2115" mass="240695">MAYPKLDIIDPETTPLVAYESSIKSGTHGDVYQKQLAQLLLLRLAREGKDFNLAYELTSADKFDDVVLYDSTAKQWIFLQSKHADGKDSRIDLNGLLPKANREKGDFNLYKYFISFMLIRDRFKGKLKFLLFTNKKLDEKLETAEDCMSIDDRDVDRYLRFTFEGATHKVLTPTESTVQSIMEYANKDFYSLKDAIKELFTTGTISNELRKYKAYLRDILKESENKQISFEYTFNDSLILIAKLYKVLQPELHNMKPIVKPPEFNVNEPEYEYASCPLVEGQDFEHLVAAIKDLFRSGTVSDHLKKYENLLALILTTIADGQLAFKDTFNWDLICKAALYSMLKAEMSDMNKAVTTKQKLFDGKDSRNKTHPVLYADASDVRHFFTLLTLSAHQPHYLQPFIVEELHLWMRQWLRPDVLGKLTEVDDKNAVRDLDDYFDAALQCEQGNSKPYLNQFFLTEYCSKLRSKIVERNPVLNDTNQLYINRVITFEKEEKEVHQPATLKAPHFDGKKISQIHRGFRRFALHNYNTRKPELEMNNILSHVDKIMVSSLVEKIKNVIHDRISLSKTPDEEMSDNQFAANLRTKFLYDQCLVLTADPGIGKTELLQYVALEHQKLQSGAVFLFYLNRIQDSKDSSLDVLRSTLSKKNVELIQNVLDEKIDDHITILFDGYDEIHEKNRNKIENLFALFMKSKQIQLVISARSHKKLSLQSFFQKHKLNVRYFSLESFSSKNITDYLAQSWNENGKCDVNPKFITYSKFLIEKFYRLCRVPLMTKMVSEIYKSRYKLYQSSYMTDEDIEINYLDKEFLEVEHIYEKFIEKCLEVKTEAACDGIGKLDSNKRILDGFYVNHQLLAIKCIDVDELKFIFRNPKYKKKLDIIQTGLKKQFEKSILVKFVDDKVFFTHYSYAEYFVASFLWDNFEYVKNTIKNVLSCFPGIRKFFIKIIEKEDISFVSEIVQEASLFSEEFVLWACESNAIELLKFVISKENQRWTKEEEMLQIAIINGSDKICSYLIDDCQVHPDVELYGGFAPLHVAIEGDQRHIVQLLLEKGADVNIRDAKLNSDTPISAKPPLHFSLFGNKGAEDIIIKGNVNIGALTHENCTPLHLACLNGHKEIVEILIRRKANIDALALEKSTPLHLACLNGHKEVVEILIKEKANVDTLDERKLTPLHFACHKGHKEVVEVLIREEANIDALAFENFTPLHVACLNGHKEVVEVLIREKANVEALALEDCTPLHLACLHGHKEVAEILIREKANIDALELKNCTPLHLACLNGHKEVVEILIKENANIEAIALENYTPLHLACQNGQKEVVEVLVREKTNINALALENCTPLHLASLNGHTEVVEILIREKANIDALDLENCTPLHLACLNGHKEVAEVLIREIANVNPLDEKKSTPLHLACQNGHKEVVEILIREKANIDAMALENYTPLHFACLNGQKEVVEVLIREKANIDALALEHCTPLHLASLNGHTEVVKILVSEKANIDTTDFRNCTPLHLACLNGHKEVAKVLIREIANVNPLDEKKSTPLHLACQNGHHEVVEILIRGKANIDAMTLENCTPLHLASFNGHKEVVVILVREKANIDATELRNYTPLHLACLNGHKEVVEILVRENANVNPLDEKKSTPLHLACQNGHKEVVEILIRGKANIDAMTLENCTPLHLASFNGHKEVVVILIRGNANIDALELRNCTPLHLACQNGHREVVEKLIREKSNVDALAFGNCTPLHLACLNGHKEVVEILVRKKANIDALNHKNCKPLHLACLKGHKEIVEILARETANIDAVELSNYTPLHIACLNGHKEVVEILVKEKANVDALAEKSFTPLHLACLNGHKEVVEILIREKANVDALDAMKSTPLHMACQNDHKEVVEVLLRENDNVDAVDEKNFTPLHLACQNGHEKVVEVLVRQQANVDALAEKNFTPLHLVCLNGHKEIVEVLIREQANVDALTEQSFTPLHLACHNGHKEVVEILIREKANVHALAEKNCTPLHLACYNGQKEVVEILIRENANVHALAEKNFTTLHFACQNGHKEVVEILLRENANIEALDQENSTPLHVACQNGHKEVVEILLRENANINALDDKYRTPLDLAYHNGHEEVKALIRDAN</sequence>
<reference evidence="6" key="1">
    <citation type="journal article" date="2015" name="Proc. Natl. Acad. Sci. U.S.A.">
        <title>Genome sequence of the Asian Tiger mosquito, Aedes albopictus, reveals insights into its biology, genetics, and evolution.</title>
        <authorList>
            <person name="Chen X.G."/>
            <person name="Jiang X."/>
            <person name="Gu J."/>
            <person name="Xu M."/>
            <person name="Wu Y."/>
            <person name="Deng Y."/>
            <person name="Zhang C."/>
            <person name="Bonizzoni M."/>
            <person name="Dermauw W."/>
            <person name="Vontas J."/>
            <person name="Armbruster P."/>
            <person name="Huang X."/>
            <person name="Yang Y."/>
            <person name="Zhang H."/>
            <person name="He W."/>
            <person name="Peng H."/>
            <person name="Liu Y."/>
            <person name="Wu K."/>
            <person name="Chen J."/>
            <person name="Lirakis M."/>
            <person name="Topalis P."/>
            <person name="Van Leeuwen T."/>
            <person name="Hall A.B."/>
            <person name="Jiang X."/>
            <person name="Thorpe C."/>
            <person name="Mueller R.L."/>
            <person name="Sun C."/>
            <person name="Waterhouse R.M."/>
            <person name="Yan G."/>
            <person name="Tu Z.J."/>
            <person name="Fang X."/>
            <person name="James A.A."/>
        </authorList>
    </citation>
    <scope>NUCLEOTIDE SEQUENCE [LARGE SCALE GENOMIC DNA]</scope>
    <source>
        <strain evidence="6">Foshan</strain>
    </source>
</reference>
<feature type="repeat" description="ANK" evidence="3">
    <location>
        <begin position="2025"/>
        <end position="2057"/>
    </location>
</feature>
<feature type="repeat" description="ANK" evidence="3">
    <location>
        <begin position="1134"/>
        <end position="1166"/>
    </location>
</feature>
<evidence type="ECO:0000259" key="4">
    <source>
        <dbReference type="PROSITE" id="PS50837"/>
    </source>
</evidence>
<dbReference type="InterPro" id="IPR036770">
    <property type="entry name" value="Ankyrin_rpt-contain_sf"/>
</dbReference>
<feature type="repeat" description="ANK" evidence="3">
    <location>
        <begin position="1860"/>
        <end position="1892"/>
    </location>
</feature>
<dbReference type="InterPro" id="IPR002110">
    <property type="entry name" value="Ankyrin_rpt"/>
</dbReference>
<feature type="repeat" description="ANK" evidence="3">
    <location>
        <begin position="1266"/>
        <end position="1298"/>
    </location>
</feature>
<keyword evidence="1" id="KW-0677">Repeat</keyword>
<dbReference type="Pfam" id="PF12796">
    <property type="entry name" value="Ank_2"/>
    <property type="match status" value="8"/>
</dbReference>
<proteinExistence type="predicted"/>
<dbReference type="RefSeq" id="XP_029722561.2">
    <property type="nucleotide sequence ID" value="XM_029866701.2"/>
</dbReference>
<feature type="repeat" description="ANK" evidence="3">
    <location>
        <begin position="1497"/>
        <end position="1529"/>
    </location>
</feature>
<feature type="repeat" description="ANK" evidence="3">
    <location>
        <begin position="1794"/>
        <end position="1826"/>
    </location>
</feature>
<feature type="domain" description="NACHT" evidence="4">
    <location>
        <begin position="591"/>
        <end position="704"/>
    </location>
</feature>
<accession>A0ABM1YC13</accession>
<feature type="repeat" description="ANK" evidence="3">
    <location>
        <begin position="1028"/>
        <end position="1060"/>
    </location>
</feature>
<feature type="repeat" description="ANK" evidence="3">
    <location>
        <begin position="1926"/>
        <end position="1958"/>
    </location>
</feature>
<feature type="repeat" description="ANK" evidence="3">
    <location>
        <begin position="1431"/>
        <end position="1463"/>
    </location>
</feature>
<feature type="repeat" description="ANK" evidence="3">
    <location>
        <begin position="1563"/>
        <end position="1595"/>
    </location>
</feature>
<feature type="repeat" description="ANK" evidence="3">
    <location>
        <begin position="1200"/>
        <end position="1232"/>
    </location>
</feature>
<dbReference type="PANTHER" id="PTHR24188">
    <property type="entry name" value="ANKYRIN REPEAT PROTEIN"/>
    <property type="match status" value="1"/>
</dbReference>
<feature type="repeat" description="ANK" evidence="3">
    <location>
        <begin position="1167"/>
        <end position="1199"/>
    </location>
</feature>
<feature type="repeat" description="ANK" evidence="3">
    <location>
        <begin position="1365"/>
        <end position="1397"/>
    </location>
</feature>
<dbReference type="Gene3D" id="1.25.40.20">
    <property type="entry name" value="Ankyrin repeat-containing domain"/>
    <property type="match status" value="15"/>
</dbReference>
<evidence type="ECO:0000313" key="6">
    <source>
        <dbReference type="Proteomes" id="UP000069940"/>
    </source>
</evidence>
<evidence type="ECO:0000256" key="3">
    <source>
        <dbReference type="PROSITE-ProRule" id="PRU00023"/>
    </source>
</evidence>
<dbReference type="SUPFAM" id="SSF48403">
    <property type="entry name" value="Ankyrin repeat"/>
    <property type="match status" value="4"/>
</dbReference>
<dbReference type="InterPro" id="IPR007111">
    <property type="entry name" value="NACHT_NTPase"/>
</dbReference>
<dbReference type="InterPro" id="IPR027417">
    <property type="entry name" value="P-loop_NTPase"/>
</dbReference>
<feature type="repeat" description="ANK" evidence="3">
    <location>
        <begin position="1101"/>
        <end position="1133"/>
    </location>
</feature>
<dbReference type="Proteomes" id="UP000069940">
    <property type="component" value="Unassembled WGS sequence"/>
</dbReference>
<feature type="repeat" description="ANK" evidence="3">
    <location>
        <begin position="1299"/>
        <end position="1331"/>
    </location>
</feature>
<feature type="repeat" description="ANK" evidence="3">
    <location>
        <begin position="1992"/>
        <end position="2024"/>
    </location>
</feature>
<dbReference type="SMART" id="SM00248">
    <property type="entry name" value="ANK"/>
    <property type="match status" value="32"/>
</dbReference>
<dbReference type="PRINTS" id="PR01415">
    <property type="entry name" value="ANKYRIN"/>
</dbReference>
<dbReference type="Pfam" id="PF13637">
    <property type="entry name" value="Ank_4"/>
    <property type="match status" value="1"/>
</dbReference>
<feature type="repeat" description="ANK" evidence="3">
    <location>
        <begin position="1596"/>
        <end position="1628"/>
    </location>
</feature>
<dbReference type="PROSITE" id="PS50088">
    <property type="entry name" value="ANK_REPEAT"/>
    <property type="match status" value="31"/>
</dbReference>
<feature type="repeat" description="ANK" evidence="3">
    <location>
        <begin position="1530"/>
        <end position="1562"/>
    </location>
</feature>
<feature type="repeat" description="ANK" evidence="3">
    <location>
        <begin position="1464"/>
        <end position="1496"/>
    </location>
</feature>
<dbReference type="Pfam" id="PF05729">
    <property type="entry name" value="NACHT"/>
    <property type="match status" value="1"/>
</dbReference>
<dbReference type="Gene3D" id="3.40.50.300">
    <property type="entry name" value="P-loop containing nucleotide triphosphate hydrolases"/>
    <property type="match status" value="1"/>
</dbReference>
<keyword evidence="6" id="KW-1185">Reference proteome</keyword>
<feature type="repeat" description="ANK" evidence="3">
    <location>
        <begin position="1761"/>
        <end position="1793"/>
    </location>
</feature>
<feature type="repeat" description="ANK" evidence="3">
    <location>
        <begin position="1332"/>
        <end position="1364"/>
    </location>
</feature>
<feature type="repeat" description="ANK" evidence="3">
    <location>
        <begin position="1893"/>
        <end position="1925"/>
    </location>
</feature>
<organism evidence="5 6">
    <name type="scientific">Aedes albopictus</name>
    <name type="common">Asian tiger mosquito</name>
    <name type="synonym">Stegomyia albopicta</name>
    <dbReference type="NCBI Taxonomy" id="7160"/>
    <lineage>
        <taxon>Eukaryota</taxon>
        <taxon>Metazoa</taxon>
        <taxon>Ecdysozoa</taxon>
        <taxon>Arthropoda</taxon>
        <taxon>Hexapoda</taxon>
        <taxon>Insecta</taxon>
        <taxon>Pterygota</taxon>
        <taxon>Neoptera</taxon>
        <taxon>Endopterygota</taxon>
        <taxon>Diptera</taxon>
        <taxon>Nematocera</taxon>
        <taxon>Culicoidea</taxon>
        <taxon>Culicidae</taxon>
        <taxon>Culicinae</taxon>
        <taxon>Aedini</taxon>
        <taxon>Aedes</taxon>
        <taxon>Stegomyia</taxon>
    </lineage>
</organism>
<evidence type="ECO:0000256" key="1">
    <source>
        <dbReference type="ARBA" id="ARBA00022737"/>
    </source>
</evidence>
<evidence type="ECO:0000256" key="2">
    <source>
        <dbReference type="ARBA" id="ARBA00023043"/>
    </source>
</evidence>
<protein>
    <recommendedName>
        <fullName evidence="4">NACHT domain-containing protein</fullName>
    </recommendedName>
</protein>
<dbReference type="PROSITE" id="PS50837">
    <property type="entry name" value="NACHT"/>
    <property type="match status" value="1"/>
</dbReference>
<feature type="repeat" description="ANK" evidence="3">
    <location>
        <begin position="2058"/>
        <end position="2090"/>
    </location>
</feature>